<protein>
    <submittedName>
        <fullName evidence="1">Uncharacterized protein</fullName>
    </submittedName>
</protein>
<comment type="caution">
    <text evidence="1">The sequence shown here is derived from an EMBL/GenBank/DDBJ whole genome shotgun (WGS) entry which is preliminary data.</text>
</comment>
<gene>
    <name evidence="1" type="ORF">LCGC14_1614540</name>
</gene>
<organism evidence="1">
    <name type="scientific">marine sediment metagenome</name>
    <dbReference type="NCBI Taxonomy" id="412755"/>
    <lineage>
        <taxon>unclassified sequences</taxon>
        <taxon>metagenomes</taxon>
        <taxon>ecological metagenomes</taxon>
    </lineage>
</organism>
<name>A0A0F9IU21_9ZZZZ</name>
<sequence>MSRSEYFQEVIEYYRRQNPPTKAWRDLERVLMLIMDRDDVRLDPQAKRLSEAVERRIFGKRRKCPACGTYVLPGQLCWGCHGWEAPRGRM</sequence>
<dbReference type="EMBL" id="LAZR01013111">
    <property type="protein sequence ID" value="KKM23499.1"/>
    <property type="molecule type" value="Genomic_DNA"/>
</dbReference>
<accession>A0A0F9IU21</accession>
<reference evidence="1" key="1">
    <citation type="journal article" date="2015" name="Nature">
        <title>Complex archaea that bridge the gap between prokaryotes and eukaryotes.</title>
        <authorList>
            <person name="Spang A."/>
            <person name="Saw J.H."/>
            <person name="Jorgensen S.L."/>
            <person name="Zaremba-Niedzwiedzka K."/>
            <person name="Martijn J."/>
            <person name="Lind A.E."/>
            <person name="van Eijk R."/>
            <person name="Schleper C."/>
            <person name="Guy L."/>
            <person name="Ettema T.J."/>
        </authorList>
    </citation>
    <scope>NUCLEOTIDE SEQUENCE</scope>
</reference>
<proteinExistence type="predicted"/>
<evidence type="ECO:0000313" key="1">
    <source>
        <dbReference type="EMBL" id="KKM23499.1"/>
    </source>
</evidence>
<dbReference type="AlphaFoldDB" id="A0A0F9IU21"/>